<protein>
    <submittedName>
        <fullName evidence="8">Cytochrome P450</fullName>
    </submittedName>
</protein>
<feature type="non-terminal residue" evidence="8">
    <location>
        <position position="1"/>
    </location>
</feature>
<comment type="cofactor">
    <cofactor evidence="1 7">
        <name>heme</name>
        <dbReference type="ChEBI" id="CHEBI:30413"/>
    </cofactor>
</comment>
<organism evidence="8 9">
    <name type="scientific">Diplogelasinospora grovesii</name>
    <dbReference type="NCBI Taxonomy" id="303347"/>
    <lineage>
        <taxon>Eukaryota</taxon>
        <taxon>Fungi</taxon>
        <taxon>Dikarya</taxon>
        <taxon>Ascomycota</taxon>
        <taxon>Pezizomycotina</taxon>
        <taxon>Sordariomycetes</taxon>
        <taxon>Sordariomycetidae</taxon>
        <taxon>Sordariales</taxon>
        <taxon>Diplogelasinosporaceae</taxon>
        <taxon>Diplogelasinospora</taxon>
    </lineage>
</organism>
<accession>A0AAN6NG97</accession>
<dbReference type="InterPro" id="IPR001128">
    <property type="entry name" value="Cyt_P450"/>
</dbReference>
<evidence type="ECO:0000256" key="2">
    <source>
        <dbReference type="ARBA" id="ARBA00010617"/>
    </source>
</evidence>
<dbReference type="EMBL" id="MU853758">
    <property type="protein sequence ID" value="KAK3944594.1"/>
    <property type="molecule type" value="Genomic_DNA"/>
</dbReference>
<dbReference type="GO" id="GO:0016705">
    <property type="term" value="F:oxidoreductase activity, acting on paired donors, with incorporation or reduction of molecular oxygen"/>
    <property type="evidence" value="ECO:0007669"/>
    <property type="project" value="InterPro"/>
</dbReference>
<comment type="similarity">
    <text evidence="2">Belongs to the cytochrome P450 family.</text>
</comment>
<dbReference type="InterPro" id="IPR036396">
    <property type="entry name" value="Cyt_P450_sf"/>
</dbReference>
<dbReference type="PRINTS" id="PR00465">
    <property type="entry name" value="EP450IV"/>
</dbReference>
<dbReference type="Pfam" id="PF00067">
    <property type="entry name" value="p450"/>
    <property type="match status" value="2"/>
</dbReference>
<dbReference type="InterPro" id="IPR050529">
    <property type="entry name" value="CYP450_sterol_14alpha_dmase"/>
</dbReference>
<keyword evidence="6" id="KW-0503">Monooxygenase</keyword>
<keyword evidence="3 7" id="KW-0349">Heme</keyword>
<keyword evidence="5 7" id="KW-0408">Iron</keyword>
<gene>
    <name evidence="8" type="ORF">QBC46DRAFT_251378</name>
</gene>
<sequence>AIPMTAYMLIEMVRDPSLLQRIRAEIQDAMVFQGQGQGQGQGGQQASLGKVDIAALTKLPLLNSVYSECLRLRSSIPISRRLRQDIDIDGYTLKKDNFILAPSWLSHMEESVWGPGKGGASSNNITCTTKTSNQQQQQQHHHPGAREFWAERFLQMEASKTKIKLGDYCPYGGGSVICPGRFFAKHEILAAVAMVVTRFDLEFERYSLLDGTTPSDRGPGMERAECRGIVSLDRDVIVKMRRRT</sequence>
<keyword evidence="6" id="KW-0560">Oxidoreductase</keyword>
<evidence type="ECO:0000256" key="5">
    <source>
        <dbReference type="ARBA" id="ARBA00023004"/>
    </source>
</evidence>
<reference evidence="9" key="1">
    <citation type="journal article" date="2023" name="Mol. Phylogenet. Evol.">
        <title>Genome-scale phylogeny and comparative genomics of the fungal order Sordariales.</title>
        <authorList>
            <person name="Hensen N."/>
            <person name="Bonometti L."/>
            <person name="Westerberg I."/>
            <person name="Brannstrom I.O."/>
            <person name="Guillou S."/>
            <person name="Cros-Aarteil S."/>
            <person name="Calhoun S."/>
            <person name="Haridas S."/>
            <person name="Kuo A."/>
            <person name="Mondo S."/>
            <person name="Pangilinan J."/>
            <person name="Riley R."/>
            <person name="LaButti K."/>
            <person name="Andreopoulos B."/>
            <person name="Lipzen A."/>
            <person name="Chen C."/>
            <person name="Yan M."/>
            <person name="Daum C."/>
            <person name="Ng V."/>
            <person name="Clum A."/>
            <person name="Steindorff A."/>
            <person name="Ohm R.A."/>
            <person name="Martin F."/>
            <person name="Silar P."/>
            <person name="Natvig D.O."/>
            <person name="Lalanne C."/>
            <person name="Gautier V."/>
            <person name="Ament-Velasquez S.L."/>
            <person name="Kruys A."/>
            <person name="Hutchinson M.I."/>
            <person name="Powell A.J."/>
            <person name="Barry K."/>
            <person name="Miller A.N."/>
            <person name="Grigoriev I.V."/>
            <person name="Debuchy R."/>
            <person name="Gladieux P."/>
            <person name="Hiltunen Thoren M."/>
            <person name="Johannesson H."/>
        </authorList>
    </citation>
    <scope>NUCLEOTIDE SEQUENCE [LARGE SCALE GENOMIC DNA]</scope>
    <source>
        <strain evidence="9">CBS 340.73</strain>
    </source>
</reference>
<evidence type="ECO:0000256" key="1">
    <source>
        <dbReference type="ARBA" id="ARBA00001971"/>
    </source>
</evidence>
<dbReference type="SUPFAM" id="SSF48264">
    <property type="entry name" value="Cytochrome P450"/>
    <property type="match status" value="1"/>
</dbReference>
<dbReference type="PANTHER" id="PTHR24304">
    <property type="entry name" value="CYTOCHROME P450 FAMILY 7"/>
    <property type="match status" value="1"/>
</dbReference>
<evidence type="ECO:0000256" key="4">
    <source>
        <dbReference type="ARBA" id="ARBA00022723"/>
    </source>
</evidence>
<proteinExistence type="inferred from homology"/>
<dbReference type="GO" id="GO:0008395">
    <property type="term" value="F:steroid hydroxylase activity"/>
    <property type="evidence" value="ECO:0007669"/>
    <property type="project" value="TreeGrafter"/>
</dbReference>
<name>A0AAN6NG97_9PEZI</name>
<evidence type="ECO:0000313" key="8">
    <source>
        <dbReference type="EMBL" id="KAK3944594.1"/>
    </source>
</evidence>
<dbReference type="Proteomes" id="UP001303473">
    <property type="component" value="Unassembled WGS sequence"/>
</dbReference>
<dbReference type="AlphaFoldDB" id="A0AAN6NG97"/>
<comment type="caution">
    <text evidence="8">The sequence shown here is derived from an EMBL/GenBank/DDBJ whole genome shotgun (WGS) entry which is preliminary data.</text>
</comment>
<evidence type="ECO:0000313" key="9">
    <source>
        <dbReference type="Proteomes" id="UP001303473"/>
    </source>
</evidence>
<dbReference type="PANTHER" id="PTHR24304:SF2">
    <property type="entry name" value="24-HYDROXYCHOLESTEROL 7-ALPHA-HYDROXYLASE"/>
    <property type="match status" value="1"/>
</dbReference>
<evidence type="ECO:0000256" key="7">
    <source>
        <dbReference type="PIRSR" id="PIRSR602403-1"/>
    </source>
</evidence>
<feature type="binding site" description="axial binding residue" evidence="7">
    <location>
        <position position="178"/>
    </location>
    <ligand>
        <name>heme</name>
        <dbReference type="ChEBI" id="CHEBI:30413"/>
    </ligand>
    <ligandPart>
        <name>Fe</name>
        <dbReference type="ChEBI" id="CHEBI:18248"/>
    </ligandPart>
</feature>
<evidence type="ECO:0000256" key="6">
    <source>
        <dbReference type="ARBA" id="ARBA00023033"/>
    </source>
</evidence>
<dbReference type="Gene3D" id="1.10.630.10">
    <property type="entry name" value="Cytochrome P450"/>
    <property type="match status" value="1"/>
</dbReference>
<dbReference type="GO" id="GO:0020037">
    <property type="term" value="F:heme binding"/>
    <property type="evidence" value="ECO:0007669"/>
    <property type="project" value="InterPro"/>
</dbReference>
<dbReference type="InterPro" id="IPR002403">
    <property type="entry name" value="Cyt_P450_E_grp-IV"/>
</dbReference>
<dbReference type="GO" id="GO:0005506">
    <property type="term" value="F:iron ion binding"/>
    <property type="evidence" value="ECO:0007669"/>
    <property type="project" value="InterPro"/>
</dbReference>
<evidence type="ECO:0000256" key="3">
    <source>
        <dbReference type="ARBA" id="ARBA00022617"/>
    </source>
</evidence>
<keyword evidence="9" id="KW-1185">Reference proteome</keyword>
<keyword evidence="4 7" id="KW-0479">Metal-binding</keyword>